<dbReference type="InterPro" id="IPR012657">
    <property type="entry name" value="23S_rRNA-intervening_sequence"/>
</dbReference>
<dbReference type="PANTHER" id="PTHR38471">
    <property type="entry name" value="FOUR HELIX BUNDLE PROTEIN"/>
    <property type="match status" value="1"/>
</dbReference>
<dbReference type="SUPFAM" id="SSF158446">
    <property type="entry name" value="IVS-encoded protein-like"/>
    <property type="match status" value="1"/>
</dbReference>
<gene>
    <name evidence="1" type="ORF">UW22_C0032G0014</name>
</gene>
<evidence type="ECO:0008006" key="3">
    <source>
        <dbReference type="Google" id="ProtNLM"/>
    </source>
</evidence>
<reference evidence="1 2" key="1">
    <citation type="journal article" date="2015" name="Nature">
        <title>rRNA introns, odd ribosomes, and small enigmatic genomes across a large radiation of phyla.</title>
        <authorList>
            <person name="Brown C.T."/>
            <person name="Hug L.A."/>
            <person name="Thomas B.C."/>
            <person name="Sharon I."/>
            <person name="Castelle C.J."/>
            <person name="Singh A."/>
            <person name="Wilkins M.J."/>
            <person name="Williams K.H."/>
            <person name="Banfield J.F."/>
        </authorList>
    </citation>
    <scope>NUCLEOTIDE SEQUENCE [LARGE SCALE GENOMIC DNA]</scope>
</reference>
<name>A0A0G1GPX5_9BACT</name>
<organism evidence="1 2">
    <name type="scientific">Candidatus Gottesmanbacteria bacterium GW2011_GWB1_44_11c</name>
    <dbReference type="NCBI Taxonomy" id="1618447"/>
    <lineage>
        <taxon>Bacteria</taxon>
        <taxon>Candidatus Gottesmaniibacteriota</taxon>
    </lineage>
</organism>
<dbReference type="NCBIfam" id="TIGR02436">
    <property type="entry name" value="four helix bundle protein"/>
    <property type="match status" value="1"/>
</dbReference>
<dbReference type="InterPro" id="IPR036583">
    <property type="entry name" value="23S_rRNA_IVS_sf"/>
</dbReference>
<evidence type="ECO:0000313" key="2">
    <source>
        <dbReference type="Proteomes" id="UP000034617"/>
    </source>
</evidence>
<comment type="caution">
    <text evidence="1">The sequence shown here is derived from an EMBL/GenBank/DDBJ whole genome shotgun (WGS) entry which is preliminary data.</text>
</comment>
<dbReference type="AlphaFoldDB" id="A0A0G1GPX5"/>
<protein>
    <recommendedName>
        <fullName evidence="3">Four helix bundle protein</fullName>
    </recommendedName>
</protein>
<dbReference type="PANTHER" id="PTHR38471:SF2">
    <property type="entry name" value="FOUR HELIX BUNDLE PROTEIN"/>
    <property type="match status" value="1"/>
</dbReference>
<evidence type="ECO:0000313" key="1">
    <source>
        <dbReference type="EMBL" id="KKT37051.1"/>
    </source>
</evidence>
<proteinExistence type="predicted"/>
<dbReference type="EMBL" id="LCHM01000032">
    <property type="protein sequence ID" value="KKT37051.1"/>
    <property type="molecule type" value="Genomic_DNA"/>
</dbReference>
<sequence>MIERPSDKKQEFKKLFKKRCFQFSLSVISLEQNTIIKQSTRIIINQLIRAAASIGANVVEGGNSTSRREFINFFQIALKSSAETVYWLMLFKESNSQLSDKIDPLICECTEIKKMLSTIILNTKNYSK</sequence>
<dbReference type="Proteomes" id="UP000034617">
    <property type="component" value="Unassembled WGS sequence"/>
</dbReference>
<dbReference type="Pfam" id="PF05635">
    <property type="entry name" value="23S_rRNA_IVP"/>
    <property type="match status" value="1"/>
</dbReference>
<accession>A0A0G1GPX5</accession>
<dbReference type="Gene3D" id="1.20.1440.60">
    <property type="entry name" value="23S rRNA-intervening sequence"/>
    <property type="match status" value="1"/>
</dbReference>